<dbReference type="GO" id="GO:0005524">
    <property type="term" value="F:ATP binding"/>
    <property type="evidence" value="ECO:0007669"/>
    <property type="project" value="UniProtKB-KW"/>
</dbReference>
<evidence type="ECO:0000256" key="1">
    <source>
        <dbReference type="ARBA" id="ARBA00004417"/>
    </source>
</evidence>
<evidence type="ECO:0000256" key="5">
    <source>
        <dbReference type="ARBA" id="ARBA00022840"/>
    </source>
</evidence>
<dbReference type="PROSITE" id="PS00211">
    <property type="entry name" value="ABC_TRANSPORTER_1"/>
    <property type="match status" value="1"/>
</dbReference>
<evidence type="ECO:0000313" key="8">
    <source>
        <dbReference type="EMBL" id="MBV2145106.1"/>
    </source>
</evidence>
<dbReference type="PANTHER" id="PTHR42781">
    <property type="entry name" value="SPERMIDINE/PUTRESCINE IMPORT ATP-BINDING PROTEIN POTA"/>
    <property type="match status" value="1"/>
</dbReference>
<dbReference type="SMART" id="SM00382">
    <property type="entry name" value="AAA"/>
    <property type="match status" value="1"/>
</dbReference>
<evidence type="ECO:0000256" key="4">
    <source>
        <dbReference type="ARBA" id="ARBA00022741"/>
    </source>
</evidence>
<dbReference type="EMBL" id="JAHRVA010000015">
    <property type="protein sequence ID" value="MBV2145106.1"/>
    <property type="molecule type" value="Genomic_DNA"/>
</dbReference>
<dbReference type="Pfam" id="PF00005">
    <property type="entry name" value="ABC_tran"/>
    <property type="match status" value="1"/>
</dbReference>
<keyword evidence="5 8" id="KW-0067">ATP-binding</keyword>
<dbReference type="AlphaFoldDB" id="A0A949PSB3"/>
<comment type="subcellular location">
    <subcellularLocation>
        <location evidence="1">Cell inner membrane</location>
        <topology evidence="1">Peripheral membrane protein</topology>
    </subcellularLocation>
</comment>
<dbReference type="GO" id="GO:0043190">
    <property type="term" value="C:ATP-binding cassette (ABC) transporter complex"/>
    <property type="evidence" value="ECO:0007669"/>
    <property type="project" value="InterPro"/>
</dbReference>
<protein>
    <submittedName>
        <fullName evidence="8">ABC transporter ATP-binding protein</fullName>
    </submittedName>
</protein>
<dbReference type="InterPro" id="IPR013611">
    <property type="entry name" value="Transp-assoc_OB_typ2"/>
</dbReference>
<dbReference type="PANTHER" id="PTHR42781:SF4">
    <property type="entry name" value="SPERMIDINE_PUTRESCINE IMPORT ATP-BINDING PROTEIN POTA"/>
    <property type="match status" value="1"/>
</dbReference>
<dbReference type="GO" id="GO:0140359">
    <property type="term" value="F:ABC-type transporter activity"/>
    <property type="evidence" value="ECO:0007669"/>
    <property type="project" value="UniProtKB-ARBA"/>
</dbReference>
<feature type="domain" description="ABC transporter" evidence="7">
    <location>
        <begin position="4"/>
        <end position="234"/>
    </location>
</feature>
<comment type="similarity">
    <text evidence="2">Belongs to the ABC transporter superfamily.</text>
</comment>
<organism evidence="8 9">
    <name type="scientific">Falsochrobactrum tianjinense</name>
    <dbReference type="NCBI Taxonomy" id="2706015"/>
    <lineage>
        <taxon>Bacteria</taxon>
        <taxon>Pseudomonadati</taxon>
        <taxon>Pseudomonadota</taxon>
        <taxon>Alphaproteobacteria</taxon>
        <taxon>Hyphomicrobiales</taxon>
        <taxon>Brucellaceae</taxon>
        <taxon>Falsochrobactrum</taxon>
    </lineage>
</organism>
<dbReference type="Proteomes" id="UP000752297">
    <property type="component" value="Unassembled WGS sequence"/>
</dbReference>
<reference evidence="8 9" key="1">
    <citation type="submission" date="2021-06" db="EMBL/GenBank/DDBJ databases">
        <title>Falsochrobactrum tianjin sp.nov., a new petroleum-degrading bacteria isolated from oily soils.</title>
        <authorList>
            <person name="Chen G."/>
            <person name="Chen H."/>
            <person name="Tian J."/>
            <person name="Qing J."/>
            <person name="Zhong L."/>
            <person name="Ma W."/>
            <person name="Song Y."/>
            <person name="Cui X."/>
            <person name="Yan B."/>
        </authorList>
    </citation>
    <scope>NUCLEOTIDE SEQUENCE [LARGE SCALE GENOMIC DNA]</scope>
    <source>
        <strain evidence="8 9">TDYN1</strain>
    </source>
</reference>
<evidence type="ECO:0000313" key="9">
    <source>
        <dbReference type="Proteomes" id="UP000752297"/>
    </source>
</evidence>
<evidence type="ECO:0000256" key="6">
    <source>
        <dbReference type="ARBA" id="ARBA00055162"/>
    </source>
</evidence>
<gene>
    <name evidence="8" type="ORF">KUG47_16595</name>
</gene>
<comment type="caution">
    <text evidence="8">The sequence shown here is derived from an EMBL/GenBank/DDBJ whole genome shotgun (WGS) entry which is preliminary data.</text>
</comment>
<evidence type="ECO:0000256" key="2">
    <source>
        <dbReference type="ARBA" id="ARBA00005417"/>
    </source>
</evidence>
<dbReference type="InterPro" id="IPR050093">
    <property type="entry name" value="ABC_SmlMolc_Importer"/>
</dbReference>
<proteinExistence type="inferred from homology"/>
<dbReference type="InterPro" id="IPR017871">
    <property type="entry name" value="ABC_transporter-like_CS"/>
</dbReference>
<name>A0A949PSB3_9HYPH</name>
<dbReference type="GO" id="GO:0016887">
    <property type="term" value="F:ATP hydrolysis activity"/>
    <property type="evidence" value="ECO:0007669"/>
    <property type="project" value="InterPro"/>
</dbReference>
<comment type="function">
    <text evidence="6">Probably part of an ABC transporter complex. Probably Responsible for energy coupling to the transport system.</text>
</comment>
<accession>A0A949PSB3</accession>
<dbReference type="RefSeq" id="WP_217679156.1">
    <property type="nucleotide sequence ID" value="NZ_JAHRVA010000015.1"/>
</dbReference>
<keyword evidence="4" id="KW-0547">Nucleotide-binding</keyword>
<dbReference type="InterPro" id="IPR003439">
    <property type="entry name" value="ABC_transporter-like_ATP-bd"/>
</dbReference>
<dbReference type="Pfam" id="PF08402">
    <property type="entry name" value="TOBE_2"/>
    <property type="match status" value="1"/>
</dbReference>
<sequence length="350" mass="38500">MSTVELRGINKSYVNFVALNDIDLTVPEGEFLTLLGASGSGKTTLLNIVAGMIAPDSGAVLIGDRDVTDVPPRQRGLGMVFQSYALVPHMSVFDNIAFPLRIRRMSPADIKSRVERILDIVQLGHIAHRKPRELSGGQQQRVAIARCLVYEPPVILMDEPLGALDKKLREQLQQEIRRIHKEMGITILYVTHDQEEALYLSDRICLMNGGQIEQLGTPHELYFQPANAFVADFIGESNLLSCNHVASDRVRIDTLGQEIHVLPNGAAAPDRLLIRPDKIAVLAEGESRPNEFSGEIEAVAFVGETVRLTVRCGRQTFTVKAPTGSPADMRNVGSTARIGWHPEEALLLSC</sequence>
<keyword evidence="9" id="KW-1185">Reference proteome</keyword>
<dbReference type="FunFam" id="3.40.50.300:FF:000042">
    <property type="entry name" value="Maltose/maltodextrin ABC transporter, ATP-binding protein"/>
    <property type="match status" value="1"/>
</dbReference>
<evidence type="ECO:0000259" key="7">
    <source>
        <dbReference type="PROSITE" id="PS50893"/>
    </source>
</evidence>
<dbReference type="InterPro" id="IPR003593">
    <property type="entry name" value="AAA+_ATPase"/>
</dbReference>
<dbReference type="PROSITE" id="PS50893">
    <property type="entry name" value="ABC_TRANSPORTER_2"/>
    <property type="match status" value="1"/>
</dbReference>
<keyword evidence="3" id="KW-0813">Transport</keyword>
<evidence type="ECO:0000256" key="3">
    <source>
        <dbReference type="ARBA" id="ARBA00022448"/>
    </source>
</evidence>